<protein>
    <recommendedName>
        <fullName evidence="7">DarT domain-containing protein</fullName>
    </recommendedName>
</protein>
<name>A0A1H2UY33_9PROT</name>
<evidence type="ECO:0000256" key="6">
    <source>
        <dbReference type="PROSITE-ProRule" id="PRU01362"/>
    </source>
</evidence>
<dbReference type="RefSeq" id="WP_074666975.1">
    <property type="nucleotide sequence ID" value="NZ_FNNH01000018.1"/>
</dbReference>
<gene>
    <name evidence="8" type="ORF">SAMN05421882_101835</name>
</gene>
<dbReference type="GO" id="GO:0016779">
    <property type="term" value="F:nucleotidyltransferase activity"/>
    <property type="evidence" value="ECO:0007669"/>
    <property type="project" value="UniProtKB-UniRule"/>
</dbReference>
<evidence type="ECO:0000256" key="2">
    <source>
        <dbReference type="ARBA" id="ARBA00022676"/>
    </source>
</evidence>
<dbReference type="InterPro" id="IPR029494">
    <property type="entry name" value="DarT"/>
</dbReference>
<comment type="catalytic activity">
    <reaction evidence="6">
        <text>a thymidine in DNA + NAD(+) = an N-(ADP-alpha-D-ribosyl)-thymidine in DNA + nicotinamide + H(+)</text>
        <dbReference type="Rhea" id="RHEA:71651"/>
        <dbReference type="Rhea" id="RHEA-COMP:13556"/>
        <dbReference type="Rhea" id="RHEA-COMP:18051"/>
        <dbReference type="ChEBI" id="CHEBI:15378"/>
        <dbReference type="ChEBI" id="CHEBI:17154"/>
        <dbReference type="ChEBI" id="CHEBI:57540"/>
        <dbReference type="ChEBI" id="CHEBI:137386"/>
        <dbReference type="ChEBI" id="CHEBI:191199"/>
    </reaction>
</comment>
<dbReference type="Proteomes" id="UP000183454">
    <property type="component" value="Unassembled WGS sequence"/>
</dbReference>
<dbReference type="EMBL" id="FNNH01000018">
    <property type="protein sequence ID" value="SDW60534.1"/>
    <property type="molecule type" value="Genomic_DNA"/>
</dbReference>
<feature type="binding site" evidence="6">
    <location>
        <begin position="11"/>
        <end position="13"/>
    </location>
    <ligand>
        <name>NAD(+)</name>
        <dbReference type="ChEBI" id="CHEBI:57540"/>
    </ligand>
</feature>
<dbReference type="GO" id="GO:0003677">
    <property type="term" value="F:DNA binding"/>
    <property type="evidence" value="ECO:0007669"/>
    <property type="project" value="UniProtKB-UniRule"/>
</dbReference>
<dbReference type="Pfam" id="PF14487">
    <property type="entry name" value="DarT"/>
    <property type="match status" value="1"/>
</dbReference>
<evidence type="ECO:0000259" key="7">
    <source>
        <dbReference type="PROSITE" id="PS52018"/>
    </source>
</evidence>
<accession>A0A1H2UY33</accession>
<dbReference type="AlphaFoldDB" id="A0A1H2UY33"/>
<evidence type="ECO:0000256" key="5">
    <source>
        <dbReference type="ARBA" id="ARBA00023125"/>
    </source>
</evidence>
<comment type="caution">
    <text evidence="6">Lacks conserved residue(s) required for the propagation of feature annotation.</text>
</comment>
<evidence type="ECO:0000256" key="4">
    <source>
        <dbReference type="ARBA" id="ARBA00022695"/>
    </source>
</evidence>
<keyword evidence="2 6" id="KW-0328">Glycosyltransferase</keyword>
<evidence type="ECO:0000256" key="3">
    <source>
        <dbReference type="ARBA" id="ARBA00022679"/>
    </source>
</evidence>
<feature type="active site" evidence="6">
    <location>
        <position position="177"/>
    </location>
</feature>
<evidence type="ECO:0000313" key="8">
    <source>
        <dbReference type="EMBL" id="SDW60534.1"/>
    </source>
</evidence>
<proteinExistence type="inferred from homology"/>
<evidence type="ECO:0000256" key="1">
    <source>
        <dbReference type="ARBA" id="ARBA00022649"/>
    </source>
</evidence>
<reference evidence="8 9" key="1">
    <citation type="submission" date="2016-10" db="EMBL/GenBank/DDBJ databases">
        <authorList>
            <person name="de Groot N.N."/>
        </authorList>
    </citation>
    <scope>NUCLEOTIDE SEQUENCE [LARGE SCALE GENOMIC DNA]</scope>
    <source>
        <strain evidence="8 9">Nm110</strain>
    </source>
</reference>
<feature type="domain" description="DarT" evidence="7">
    <location>
        <begin position="7"/>
        <end position="224"/>
    </location>
</feature>
<feature type="active site" description="Proton acceptor" evidence="6">
    <location>
        <position position="52"/>
    </location>
</feature>
<feature type="binding site" evidence="6">
    <location>
        <position position="52"/>
    </location>
    <ligand>
        <name>NAD(+)</name>
        <dbReference type="ChEBI" id="CHEBI:57540"/>
    </ligand>
</feature>
<comment type="similarity">
    <text evidence="6">Belongs to the DarT ADP-ribosyltransferase family.</text>
</comment>
<keyword evidence="5 6" id="KW-0238">DNA-binding</keyword>
<organism evidence="8 9">
    <name type="scientific">Nitrosomonas communis</name>
    <dbReference type="NCBI Taxonomy" id="44574"/>
    <lineage>
        <taxon>Bacteria</taxon>
        <taxon>Pseudomonadati</taxon>
        <taxon>Pseudomonadota</taxon>
        <taxon>Betaproteobacteria</taxon>
        <taxon>Nitrosomonadales</taxon>
        <taxon>Nitrosomonadaceae</taxon>
        <taxon>Nitrosomonas</taxon>
    </lineage>
</organism>
<keyword evidence="1 6" id="KW-1277">Toxin-antitoxin system</keyword>
<keyword evidence="3 6" id="KW-0808">Transferase</keyword>
<sequence>MPAPQPVRLFHITAITNLSAICTSGALVSKNLGASAGINYQNIAHQGAQSVRGYRNVPDPPGGTVHDFVPFYFAPRSPMLYAINGGRVTGCELRQKDIVYLETSVDRVTAHGAAFVFYDRNATLAFSTPYTDLAKLHDAIAWHLLMESPTLDGFCKYWQNNPSSLRYADRMERRQAEFLVKDRVSLDVFLRIGVIDQAAADKVNSILAVSGVNLRVDIMQNWYFLGQ</sequence>
<evidence type="ECO:0000313" key="9">
    <source>
        <dbReference type="Proteomes" id="UP000183454"/>
    </source>
</evidence>
<dbReference type="GO" id="GO:0016757">
    <property type="term" value="F:glycosyltransferase activity"/>
    <property type="evidence" value="ECO:0007669"/>
    <property type="project" value="UniProtKB-UniRule"/>
</dbReference>
<dbReference type="PROSITE" id="PS52018">
    <property type="entry name" value="DART"/>
    <property type="match status" value="1"/>
</dbReference>
<keyword evidence="4 6" id="KW-0548">Nucleotidyltransferase</keyword>